<dbReference type="PANTHER" id="PTHR21559:SF21">
    <property type="entry name" value="DYSTROGLYCAN 1"/>
    <property type="match status" value="1"/>
</dbReference>
<keyword evidence="13" id="KW-0770">Synapse</keyword>
<evidence type="ECO:0000313" key="30">
    <source>
        <dbReference type="WBParaSite" id="mrna-Wban_01208"/>
    </source>
</evidence>
<evidence type="ECO:0000256" key="18">
    <source>
        <dbReference type="ARBA" id="ARBA00023257"/>
    </source>
</evidence>
<keyword evidence="26" id="KW-0472">Membrane</keyword>
<evidence type="ECO:0000256" key="22">
    <source>
        <dbReference type="ARBA" id="ARBA00030092"/>
    </source>
</evidence>
<keyword evidence="16" id="KW-0206">Cytoskeleton</keyword>
<dbReference type="Gene3D" id="3.30.70.1040">
    <property type="entry name" value="Dystroglycan, domain 2"/>
    <property type="match status" value="1"/>
</dbReference>
<evidence type="ECO:0000256" key="11">
    <source>
        <dbReference type="ARBA" id="ARBA00022729"/>
    </source>
</evidence>
<dbReference type="InterPro" id="IPR008465">
    <property type="entry name" value="DAG1_C"/>
</dbReference>
<dbReference type="GO" id="GO:0005509">
    <property type="term" value="F:calcium ion binding"/>
    <property type="evidence" value="ECO:0007669"/>
    <property type="project" value="InterPro"/>
</dbReference>
<accession>A0AAF5PIQ1</accession>
<dbReference type="PANTHER" id="PTHR21559">
    <property type="entry name" value="DYSTROGLYCAN-RELATED"/>
    <property type="match status" value="1"/>
</dbReference>
<dbReference type="GO" id="GO:0043236">
    <property type="term" value="F:laminin binding"/>
    <property type="evidence" value="ECO:0007669"/>
    <property type="project" value="TreeGrafter"/>
</dbReference>
<dbReference type="SUPFAM" id="SSF49313">
    <property type="entry name" value="Cadherin-like"/>
    <property type="match status" value="2"/>
</dbReference>
<evidence type="ECO:0000256" key="7">
    <source>
        <dbReference type="ARBA" id="ARBA00022490"/>
    </source>
</evidence>
<keyword evidence="10 26" id="KW-0812">Transmembrane</keyword>
<dbReference type="GO" id="GO:0021675">
    <property type="term" value="P:nerve development"/>
    <property type="evidence" value="ECO:0007669"/>
    <property type="project" value="TreeGrafter"/>
</dbReference>
<evidence type="ECO:0000256" key="17">
    <source>
        <dbReference type="ARBA" id="ARBA00023242"/>
    </source>
</evidence>
<proteinExistence type="predicted"/>
<feature type="region of interest" description="Disordered" evidence="25">
    <location>
        <begin position="251"/>
        <end position="273"/>
    </location>
</feature>
<dbReference type="Proteomes" id="UP000093561">
    <property type="component" value="Unassembled WGS sequence"/>
</dbReference>
<dbReference type="Gene3D" id="2.60.40.10">
    <property type="entry name" value="Immunoglobulins"/>
    <property type="match status" value="2"/>
</dbReference>
<evidence type="ECO:0000256" key="2">
    <source>
        <dbReference type="ARBA" id="ARBA00004239"/>
    </source>
</evidence>
<evidence type="ECO:0000256" key="4">
    <source>
        <dbReference type="ARBA" id="ARBA00004251"/>
    </source>
</evidence>
<evidence type="ECO:0000256" key="6">
    <source>
        <dbReference type="ARBA" id="ARBA00022475"/>
    </source>
</evidence>
<reference evidence="29" key="2">
    <citation type="journal article" date="2016" name="Mol. Ecol.">
        <title>Population genomics of the filarial nematode parasite Wuchereria bancrofti from mosquitoes.</title>
        <authorList>
            <person name="Small S.T."/>
            <person name="Reimer L.J."/>
            <person name="Tisch D.J."/>
            <person name="King C.L."/>
            <person name="Christensen B.M."/>
            <person name="Siba P.M."/>
            <person name="Kazura J.W."/>
            <person name="Serre D."/>
            <person name="Zimmerman P.A."/>
        </authorList>
    </citation>
    <scope>NUCLEOTIDE SEQUENCE</scope>
    <source>
        <strain evidence="29">pt0022</strain>
    </source>
</reference>
<comment type="function">
    <text evidence="20">Transmembrane protein that plays important roles in connecting the extracellular matrix to the cytoskeleton. Acts as a cell adhesion receptor in both muscle and non-muscle tissues. Receptor for both DMD and UTRN and, through these interactions, scaffolds axin to the cytoskeleton. Also functions in cell adhesion-mediated signaling and implicated in cell polarity.</text>
</comment>
<comment type="function">
    <text evidence="19">The dystroglycan complex is involved in a number of processes including laminin and basement membrane assembly, sarcolemmal stability, cell survival, peripheral nerve myelination, nodal structure, cell migration, and epithelial polarization.</text>
</comment>
<evidence type="ECO:0000256" key="13">
    <source>
        <dbReference type="ARBA" id="ARBA00023018"/>
    </source>
</evidence>
<evidence type="ECO:0000256" key="25">
    <source>
        <dbReference type="SAM" id="MobiDB-lite"/>
    </source>
</evidence>
<keyword evidence="6" id="KW-1003">Cell membrane</keyword>
<dbReference type="InterPro" id="IPR027468">
    <property type="entry name" value="Alpha-dystroglycan_domain_2"/>
</dbReference>
<dbReference type="WBParaSite" id="mrna-Wban_01208">
    <property type="protein sequence ID" value="mrna-Wban_01208"/>
    <property type="gene ID" value="Wban_01208"/>
</dbReference>
<dbReference type="GO" id="GO:0042383">
    <property type="term" value="C:sarcolemma"/>
    <property type="evidence" value="ECO:0007669"/>
    <property type="project" value="UniProtKB-SubCell"/>
</dbReference>
<dbReference type="GO" id="GO:0005654">
    <property type="term" value="C:nucleoplasm"/>
    <property type="evidence" value="ECO:0007669"/>
    <property type="project" value="UniProtKB-SubCell"/>
</dbReference>
<evidence type="ECO:0000256" key="26">
    <source>
        <dbReference type="SAM" id="Phobius"/>
    </source>
</evidence>
<dbReference type="GO" id="GO:0005576">
    <property type="term" value="C:extracellular region"/>
    <property type="evidence" value="ECO:0007669"/>
    <property type="project" value="UniProtKB-SubCell"/>
</dbReference>
<keyword evidence="15" id="KW-0325">Glycoprotein</keyword>
<evidence type="ECO:0000259" key="28">
    <source>
        <dbReference type="PROSITE" id="PS51699"/>
    </source>
</evidence>
<evidence type="ECO:0000256" key="8">
    <source>
        <dbReference type="ARBA" id="ARBA00022525"/>
    </source>
</evidence>
<dbReference type="InterPro" id="IPR006644">
    <property type="entry name" value="Cadg"/>
</dbReference>
<dbReference type="SMART" id="SM00736">
    <property type="entry name" value="CADG"/>
    <property type="match status" value="1"/>
</dbReference>
<evidence type="ECO:0000256" key="9">
    <source>
        <dbReference type="ARBA" id="ARBA00022553"/>
    </source>
</evidence>
<reference evidence="29" key="1">
    <citation type="submission" date="2015-03" db="EMBL/GenBank/DDBJ databases">
        <title>Wuchereria bancrofti Genome Sequencing Papua New Guinea Strain.</title>
        <authorList>
            <person name="Small S.T."/>
            <person name="Serre D."/>
            <person name="Zimmerman P.A."/>
        </authorList>
    </citation>
    <scope>NUCLEOTIDE SEQUENCE [LARGE SCALE GENOMIC DNA]</scope>
    <source>
        <strain evidence="29">pt0022</strain>
    </source>
</reference>
<keyword evidence="17" id="KW-0539">Nucleus</keyword>
<protein>
    <recommendedName>
        <fullName evidence="21">Dystroglycan 1</fullName>
    </recommendedName>
    <alternativeName>
        <fullName evidence="23">Dystroglycan</fullName>
    </alternativeName>
    <alternativeName>
        <fullName evidence="22">Dystrophin-associated glycoprotein 1</fullName>
    </alternativeName>
</protein>
<keyword evidence="7" id="KW-0963">Cytoplasm</keyword>
<dbReference type="GO" id="GO:0002009">
    <property type="term" value="P:morphogenesis of an epithelium"/>
    <property type="evidence" value="ECO:0007669"/>
    <property type="project" value="TreeGrafter"/>
</dbReference>
<keyword evidence="11 27" id="KW-0732">Signal</keyword>
<dbReference type="GO" id="GO:0007411">
    <property type="term" value="P:axon guidance"/>
    <property type="evidence" value="ECO:0007669"/>
    <property type="project" value="TreeGrafter"/>
</dbReference>
<feature type="compositionally biased region" description="Low complexity" evidence="25">
    <location>
        <begin position="255"/>
        <end position="264"/>
    </location>
</feature>
<dbReference type="InterPro" id="IPR030398">
    <property type="entry name" value="SEA_DG_dom"/>
</dbReference>
<dbReference type="GO" id="GO:0005856">
    <property type="term" value="C:cytoskeleton"/>
    <property type="evidence" value="ECO:0007669"/>
    <property type="project" value="UniProtKB-SubCell"/>
</dbReference>
<dbReference type="InterPro" id="IPR013783">
    <property type="entry name" value="Ig-like_fold"/>
</dbReference>
<evidence type="ECO:0000256" key="10">
    <source>
        <dbReference type="ARBA" id="ARBA00022692"/>
    </source>
</evidence>
<evidence type="ECO:0000256" key="1">
    <source>
        <dbReference type="ARBA" id="ARBA00004135"/>
    </source>
</evidence>
<evidence type="ECO:0000256" key="15">
    <source>
        <dbReference type="ARBA" id="ARBA00023180"/>
    </source>
</evidence>
<feature type="signal peptide" evidence="27">
    <location>
        <begin position="1"/>
        <end position="18"/>
    </location>
</feature>
<evidence type="ECO:0000256" key="21">
    <source>
        <dbReference type="ARBA" id="ARBA00026224"/>
    </source>
</evidence>
<name>A0AAF5PIQ1_WUCBA</name>
<keyword evidence="12 26" id="KW-1133">Transmembrane helix</keyword>
<evidence type="ECO:0000256" key="12">
    <source>
        <dbReference type="ARBA" id="ARBA00022989"/>
    </source>
</evidence>
<dbReference type="AlphaFoldDB" id="A0AAF5PIQ1"/>
<keyword evidence="14" id="KW-1015">Disulfide bond</keyword>
<organism evidence="29 30">
    <name type="scientific">Wuchereria bancrofti</name>
    <dbReference type="NCBI Taxonomy" id="6293"/>
    <lineage>
        <taxon>Eukaryota</taxon>
        <taxon>Metazoa</taxon>
        <taxon>Ecdysozoa</taxon>
        <taxon>Nematoda</taxon>
        <taxon>Chromadorea</taxon>
        <taxon>Rhabditida</taxon>
        <taxon>Spirurina</taxon>
        <taxon>Spiruromorpha</taxon>
        <taxon>Filarioidea</taxon>
        <taxon>Onchocercidae</taxon>
        <taxon>Wuchereria</taxon>
    </lineage>
</organism>
<feature type="compositionally biased region" description="Polar residues" evidence="25">
    <location>
        <begin position="607"/>
        <end position="622"/>
    </location>
</feature>
<evidence type="ECO:0000256" key="19">
    <source>
        <dbReference type="ARBA" id="ARBA00023567"/>
    </source>
</evidence>
<dbReference type="PROSITE" id="PS51699">
    <property type="entry name" value="SEA_DG"/>
    <property type="match status" value="1"/>
</dbReference>
<dbReference type="GO" id="GO:0045211">
    <property type="term" value="C:postsynaptic membrane"/>
    <property type="evidence" value="ECO:0007669"/>
    <property type="project" value="UniProtKB-SubCell"/>
</dbReference>
<dbReference type="Pfam" id="PF05454">
    <property type="entry name" value="DAG1"/>
    <property type="match status" value="1"/>
</dbReference>
<evidence type="ECO:0000256" key="3">
    <source>
        <dbReference type="ARBA" id="ARBA00004245"/>
    </source>
</evidence>
<feature type="region of interest" description="Disordered" evidence="25">
    <location>
        <begin position="593"/>
        <end position="630"/>
    </location>
</feature>
<dbReference type="InterPro" id="IPR015919">
    <property type="entry name" value="Cadherin-like_sf"/>
</dbReference>
<comment type="subcellular location">
    <subcellularLocation>
        <location evidence="1">Cell membrane</location>
        <location evidence="1">Sarcolemma</location>
    </subcellularLocation>
    <subcellularLocation>
        <location evidence="4">Cell membrane</location>
        <topology evidence="4">Single-pass type I membrane protein</topology>
    </subcellularLocation>
    <subcellularLocation>
        <location evidence="3">Cytoplasm</location>
        <location evidence="3">Cytoskeleton</location>
    </subcellularLocation>
    <subcellularLocation>
        <location evidence="5">Nucleus</location>
        <location evidence="5">Nucleoplasm</location>
    </subcellularLocation>
    <subcellularLocation>
        <location evidence="24">Postsynaptic cell membrane</location>
    </subcellularLocation>
    <subcellularLocation>
        <location evidence="2">Secreted</location>
        <location evidence="2">Extracellular space</location>
    </subcellularLocation>
</comment>
<feature type="transmembrane region" description="Helical" evidence="26">
    <location>
        <begin position="519"/>
        <end position="543"/>
    </location>
</feature>
<evidence type="ECO:0000256" key="20">
    <source>
        <dbReference type="ARBA" id="ARBA00024991"/>
    </source>
</evidence>
<dbReference type="GO" id="GO:0016011">
    <property type="term" value="C:dystroglycan complex"/>
    <property type="evidence" value="ECO:0007669"/>
    <property type="project" value="TreeGrafter"/>
</dbReference>
<keyword evidence="8" id="KW-0964">Secreted</keyword>
<keyword evidence="9" id="KW-0597">Phosphoprotein</keyword>
<feature type="domain" description="Peptidase S72" evidence="28">
    <location>
        <begin position="372"/>
        <end position="487"/>
    </location>
</feature>
<evidence type="ECO:0000256" key="24">
    <source>
        <dbReference type="ARBA" id="ARBA00034100"/>
    </source>
</evidence>
<evidence type="ECO:0000256" key="23">
    <source>
        <dbReference type="ARBA" id="ARBA00031034"/>
    </source>
</evidence>
<evidence type="ECO:0000256" key="5">
    <source>
        <dbReference type="ARBA" id="ARBA00004642"/>
    </source>
</evidence>
<evidence type="ECO:0000256" key="14">
    <source>
        <dbReference type="ARBA" id="ARBA00023157"/>
    </source>
</evidence>
<evidence type="ECO:0000256" key="16">
    <source>
        <dbReference type="ARBA" id="ARBA00023212"/>
    </source>
</evidence>
<evidence type="ECO:0000313" key="29">
    <source>
        <dbReference type="Proteomes" id="UP000093561"/>
    </source>
</evidence>
<feature type="chain" id="PRO_5041920984" description="Dystroglycan 1" evidence="27">
    <location>
        <begin position="19"/>
        <end position="630"/>
    </location>
</feature>
<keyword evidence="18" id="KW-0628">Postsynaptic cell membrane</keyword>
<reference evidence="30" key="3">
    <citation type="submission" date="2024-02" db="UniProtKB">
        <authorList>
            <consortium name="WormBaseParasite"/>
        </authorList>
    </citation>
    <scope>IDENTIFICATION</scope>
    <source>
        <strain evidence="30">pt0022</strain>
    </source>
</reference>
<evidence type="ECO:0000256" key="27">
    <source>
        <dbReference type="SAM" id="SignalP"/>
    </source>
</evidence>
<sequence length="630" mass="71474">MECFKSILLFICITNTVALIPEIVELVVGQPFHYAFQIDSSILDVQDASGEELPTWLIWKRNERILEGVPQPTDAGKTFLRITNGQTNDVMEVSVKEEIVNPCGAERNILWMEIAFDTSLSSLSIADQLHLVNIVSKFFNINSSSLRIYSNKYKEEVGRSEVVESGMQDKPNNDSVTIMWKVSCEEIDEDAIDVLEKMLTFDESDALAMLRQKLFGWELRKGTLLPRKQRNHIARTGILSHLSVFATNEPYPEATTSKTTTRLSRSTKKDDRPPVRLHSLQTFICRRGMMCEYTIPRETFIDAEDGDTRSLTLSVYPIVADNNWLTLDRKNKQILHGISLNTGDFEFRLEARDSANQMTSAPFRVTVVPEPPTNHLFILDVDHSSERLAKDPDILCAFAEKLANSLGDRFPKNLVIKKIEAIDSVRRQSRVMFSNSSLSYKYCQKKAIEAIKHIMLTRRRDRIRAEFVRAMDSRFHVRNVKLELRGSCIEEMPTSRLPANVSLSSTTVSPDYDTSSVQLWLPVALIAFLKFFLATLALICCLIKRKKAKAVQSEYISKGLPVVFPEEIPQADETATVSTPMLVKEERPPLIISQHENPLYKPPPPLSTASSPRPRNAFTNQRQPPPYVPP</sequence>